<protein>
    <submittedName>
        <fullName evidence="2">Uncharacterized protein</fullName>
    </submittedName>
</protein>
<dbReference type="GeneID" id="59289112"/>
<feature type="compositionally biased region" description="Pro residues" evidence="1">
    <location>
        <begin position="126"/>
        <end position="145"/>
    </location>
</feature>
<dbReference type="Proteomes" id="UP000578531">
    <property type="component" value="Unassembled WGS sequence"/>
</dbReference>
<name>A0A8H6FTG6_9LECA</name>
<organism evidence="2 3">
    <name type="scientific">Letharia columbiana</name>
    <dbReference type="NCBI Taxonomy" id="112416"/>
    <lineage>
        <taxon>Eukaryota</taxon>
        <taxon>Fungi</taxon>
        <taxon>Dikarya</taxon>
        <taxon>Ascomycota</taxon>
        <taxon>Pezizomycotina</taxon>
        <taxon>Lecanoromycetes</taxon>
        <taxon>OSLEUM clade</taxon>
        <taxon>Lecanoromycetidae</taxon>
        <taxon>Lecanorales</taxon>
        <taxon>Lecanorineae</taxon>
        <taxon>Parmeliaceae</taxon>
        <taxon>Letharia</taxon>
    </lineage>
</organism>
<feature type="compositionally biased region" description="Basic and acidic residues" evidence="1">
    <location>
        <begin position="206"/>
        <end position="221"/>
    </location>
</feature>
<evidence type="ECO:0000313" key="3">
    <source>
        <dbReference type="Proteomes" id="UP000578531"/>
    </source>
</evidence>
<feature type="compositionally biased region" description="Basic and acidic residues" evidence="1">
    <location>
        <begin position="228"/>
        <end position="250"/>
    </location>
</feature>
<reference evidence="2 3" key="1">
    <citation type="journal article" date="2020" name="Genomics">
        <title>Complete, high-quality genomes from long-read metagenomic sequencing of two wolf lichen thalli reveals enigmatic genome architecture.</title>
        <authorList>
            <person name="McKenzie S.K."/>
            <person name="Walston R.F."/>
            <person name="Allen J.L."/>
        </authorList>
    </citation>
    <scope>NUCLEOTIDE SEQUENCE [LARGE SCALE GENOMIC DNA]</scope>
    <source>
        <strain evidence="2">WasteWater2</strain>
    </source>
</reference>
<dbReference type="EMBL" id="JACCJC010000030">
    <property type="protein sequence ID" value="KAF6234422.1"/>
    <property type="molecule type" value="Genomic_DNA"/>
</dbReference>
<dbReference type="AlphaFoldDB" id="A0A8H6FTG6"/>
<accession>A0A8H6FTG6</accession>
<feature type="compositionally biased region" description="Low complexity" evidence="1">
    <location>
        <begin position="190"/>
        <end position="201"/>
    </location>
</feature>
<comment type="caution">
    <text evidence="2">The sequence shown here is derived from an EMBL/GenBank/DDBJ whole genome shotgun (WGS) entry which is preliminary data.</text>
</comment>
<feature type="region of interest" description="Disordered" evidence="1">
    <location>
        <begin position="113"/>
        <end position="250"/>
    </location>
</feature>
<keyword evidence="3" id="KW-1185">Reference proteome</keyword>
<evidence type="ECO:0000256" key="1">
    <source>
        <dbReference type="SAM" id="MobiDB-lite"/>
    </source>
</evidence>
<feature type="compositionally biased region" description="Low complexity" evidence="1">
    <location>
        <begin position="160"/>
        <end position="179"/>
    </location>
</feature>
<proteinExistence type="predicted"/>
<sequence length="250" mass="27036">MASFSVCFIKRLNGKGQSAELSQVIKAFPAEAAIVAWCSATGVFVAMPVTYSQRLKHLKVDMLSLYHPRVPDLYPKDIDTTTDIRLESSLKNLTISSSAKPKTSKAVADTWEDVASPSTSSNSTTPSPPSTPTDATPGPPPPTPISPTSSHSRKKSTDWSTFASAYTSKSSSSTPRSSTGPEKRPEKSSAAAGRLIAGALGVKPPKKTEESKAYERAVREKERKRKEVAKDEVGKAEREREEARRAIWEG</sequence>
<dbReference type="RefSeq" id="XP_037163819.1">
    <property type="nucleotide sequence ID" value="XM_037309359.1"/>
</dbReference>
<feature type="compositionally biased region" description="Low complexity" evidence="1">
    <location>
        <begin position="116"/>
        <end position="125"/>
    </location>
</feature>
<gene>
    <name evidence="2" type="ORF">HO173_007455</name>
</gene>
<evidence type="ECO:0000313" key="2">
    <source>
        <dbReference type="EMBL" id="KAF6234422.1"/>
    </source>
</evidence>